<dbReference type="Gene3D" id="3.60.15.10">
    <property type="entry name" value="Ribonuclease Z/Hydroxyacylglutathione hydrolase-like"/>
    <property type="match status" value="1"/>
</dbReference>
<dbReference type="GO" id="GO:0016787">
    <property type="term" value="F:hydrolase activity"/>
    <property type="evidence" value="ECO:0007669"/>
    <property type="project" value="UniProtKB-KW"/>
</dbReference>
<keyword evidence="3" id="KW-0479">Metal-binding</keyword>
<keyword evidence="8" id="KW-1185">Reference proteome</keyword>
<evidence type="ECO:0000256" key="1">
    <source>
        <dbReference type="ARBA" id="ARBA00001947"/>
    </source>
</evidence>
<evidence type="ECO:0000313" key="7">
    <source>
        <dbReference type="EMBL" id="SFK75990.1"/>
    </source>
</evidence>
<evidence type="ECO:0000259" key="6">
    <source>
        <dbReference type="SMART" id="SM00849"/>
    </source>
</evidence>
<dbReference type="STRING" id="504800.SAMN04488085_103339"/>
<evidence type="ECO:0000256" key="3">
    <source>
        <dbReference type="ARBA" id="ARBA00022723"/>
    </source>
</evidence>
<dbReference type="EMBL" id="FOSW01000003">
    <property type="protein sequence ID" value="SFK75990.1"/>
    <property type="molecule type" value="Genomic_DNA"/>
</dbReference>
<organism evidence="7 8">
    <name type="scientific">Geodermatophilus ruber</name>
    <dbReference type="NCBI Taxonomy" id="504800"/>
    <lineage>
        <taxon>Bacteria</taxon>
        <taxon>Bacillati</taxon>
        <taxon>Actinomycetota</taxon>
        <taxon>Actinomycetes</taxon>
        <taxon>Geodermatophilales</taxon>
        <taxon>Geodermatophilaceae</taxon>
        <taxon>Geodermatophilus</taxon>
    </lineage>
</organism>
<sequence length="274" mass="31249">MTPGIKGMKLSLLDLGRIDTDDGFFMRGCNAAVQSDPNPQYERRRVAVIAAVIEHPKHGPILFETGCAQNAKEEWPAPAYDAFPLNVYEERHHLDKALEAAGYGIDDINAIVIGHLHLDHAGGLEHFRGKNIPIYAHELEIKEHYYAVATKEDIGPYVPGDLNWELNWQPIHREETELFEGITLRHMPGHTPGLMTMQVETNNSGHFFLTSDLFHVRDLFEQGVPQGWLGRDSFDWWKSYRWIKQLQQRYDGTMVFGHDATTLEELQAQASSFD</sequence>
<dbReference type="InParanoid" id="A0A1I4C5U5"/>
<evidence type="ECO:0000256" key="2">
    <source>
        <dbReference type="ARBA" id="ARBA00007749"/>
    </source>
</evidence>
<dbReference type="Proteomes" id="UP000199152">
    <property type="component" value="Unassembled WGS sequence"/>
</dbReference>
<dbReference type="InterPro" id="IPR051013">
    <property type="entry name" value="MBL_superfamily_lactonases"/>
</dbReference>
<dbReference type="SMART" id="SM00849">
    <property type="entry name" value="Lactamase_B"/>
    <property type="match status" value="1"/>
</dbReference>
<keyword evidence="5" id="KW-0862">Zinc</keyword>
<reference evidence="7 8" key="1">
    <citation type="submission" date="2016-10" db="EMBL/GenBank/DDBJ databases">
        <authorList>
            <person name="de Groot N.N."/>
        </authorList>
    </citation>
    <scope>NUCLEOTIDE SEQUENCE [LARGE SCALE GENOMIC DNA]</scope>
    <source>
        <strain evidence="7 8">DSM 45317</strain>
    </source>
</reference>
<evidence type="ECO:0000256" key="5">
    <source>
        <dbReference type="ARBA" id="ARBA00022833"/>
    </source>
</evidence>
<dbReference type="PANTHER" id="PTHR42978:SF2">
    <property type="entry name" value="102 KBASES UNSTABLE REGION: FROM 1 TO 119443"/>
    <property type="match status" value="1"/>
</dbReference>
<dbReference type="AlphaFoldDB" id="A0A1I4C5U5"/>
<dbReference type="InterPro" id="IPR036866">
    <property type="entry name" value="RibonucZ/Hydroxyglut_hydro"/>
</dbReference>
<dbReference type="InterPro" id="IPR001279">
    <property type="entry name" value="Metallo-B-lactamas"/>
</dbReference>
<protein>
    <submittedName>
        <fullName evidence="7">Metallo-beta-lactamase superfamily protein</fullName>
    </submittedName>
</protein>
<evidence type="ECO:0000256" key="4">
    <source>
        <dbReference type="ARBA" id="ARBA00022801"/>
    </source>
</evidence>
<dbReference type="CDD" id="cd07729">
    <property type="entry name" value="AHL_lactonase_MBL-fold"/>
    <property type="match status" value="1"/>
</dbReference>
<accession>A0A1I4C5U5</accession>
<gene>
    <name evidence="7" type="ORF">SAMN04488085_103339</name>
</gene>
<evidence type="ECO:0000313" key="8">
    <source>
        <dbReference type="Proteomes" id="UP000199152"/>
    </source>
</evidence>
<dbReference type="Pfam" id="PF00753">
    <property type="entry name" value="Lactamase_B"/>
    <property type="match status" value="1"/>
</dbReference>
<dbReference type="RefSeq" id="WP_177212683.1">
    <property type="nucleotide sequence ID" value="NZ_FOSW01000003.1"/>
</dbReference>
<keyword evidence="4" id="KW-0378">Hydrolase</keyword>
<comment type="similarity">
    <text evidence="2">Belongs to the metallo-beta-lactamase superfamily.</text>
</comment>
<dbReference type="PANTHER" id="PTHR42978">
    <property type="entry name" value="QUORUM-QUENCHING LACTONASE YTNP-RELATED-RELATED"/>
    <property type="match status" value="1"/>
</dbReference>
<dbReference type="GO" id="GO:0046872">
    <property type="term" value="F:metal ion binding"/>
    <property type="evidence" value="ECO:0007669"/>
    <property type="project" value="UniProtKB-KW"/>
</dbReference>
<dbReference type="SUPFAM" id="SSF56281">
    <property type="entry name" value="Metallo-hydrolase/oxidoreductase"/>
    <property type="match status" value="1"/>
</dbReference>
<feature type="domain" description="Metallo-beta-lactamase" evidence="6">
    <location>
        <begin position="47"/>
        <end position="258"/>
    </location>
</feature>
<proteinExistence type="inferred from homology"/>
<comment type="cofactor">
    <cofactor evidence="1">
        <name>Zn(2+)</name>
        <dbReference type="ChEBI" id="CHEBI:29105"/>
    </cofactor>
</comment>
<name>A0A1I4C5U5_9ACTN</name>